<accession>A0ABQ9JXR4</accession>
<evidence type="ECO:0000313" key="3">
    <source>
        <dbReference type="Proteomes" id="UP001162164"/>
    </source>
</evidence>
<evidence type="ECO:0000259" key="1">
    <source>
        <dbReference type="Pfam" id="PF01575"/>
    </source>
</evidence>
<dbReference type="EMBL" id="JAPWTJ010000093">
    <property type="protein sequence ID" value="KAJ8983140.1"/>
    <property type="molecule type" value="Genomic_DNA"/>
</dbReference>
<reference evidence="2" key="1">
    <citation type="journal article" date="2023" name="Insect Mol. Biol.">
        <title>Genome sequencing provides insights into the evolution of gene families encoding plant cell wall-degrading enzymes in longhorned beetles.</title>
        <authorList>
            <person name="Shin N.R."/>
            <person name="Okamura Y."/>
            <person name="Kirsch R."/>
            <person name="Pauchet Y."/>
        </authorList>
    </citation>
    <scope>NUCLEOTIDE SEQUENCE</scope>
    <source>
        <strain evidence="2">MMC_N1</strain>
    </source>
</reference>
<protein>
    <recommendedName>
        <fullName evidence="1">MaoC-like domain-containing protein</fullName>
    </recommendedName>
</protein>
<keyword evidence="3" id="KW-1185">Reference proteome</keyword>
<dbReference type="Pfam" id="PF01575">
    <property type="entry name" value="MaoC_dehydratas"/>
    <property type="match status" value="1"/>
</dbReference>
<dbReference type="InterPro" id="IPR002539">
    <property type="entry name" value="MaoC-like_dom"/>
</dbReference>
<dbReference type="SUPFAM" id="SSF54637">
    <property type="entry name" value="Thioesterase/thiol ester dehydrase-isomerase"/>
    <property type="match status" value="1"/>
</dbReference>
<name>A0ABQ9JXR4_9CUCU</name>
<proteinExistence type="predicted"/>
<dbReference type="InterPro" id="IPR050965">
    <property type="entry name" value="UPF0336/Enoyl-CoA_hydratase"/>
</dbReference>
<dbReference type="Proteomes" id="UP001162164">
    <property type="component" value="Unassembled WGS sequence"/>
</dbReference>
<dbReference type="PANTHER" id="PTHR43437">
    <property type="entry name" value="HYDROXYACYL-THIOESTER DEHYDRATASE TYPE 2, MITOCHONDRIAL-RELATED"/>
    <property type="match status" value="1"/>
</dbReference>
<dbReference type="PANTHER" id="PTHR43437:SF3">
    <property type="entry name" value="HYDROXYACYL-THIOESTER DEHYDRATASE TYPE 2, MITOCHONDRIAL"/>
    <property type="match status" value="1"/>
</dbReference>
<sequence>MVIKNCLRKLSDISRIAQINYKVGDQVTVSRKITKEDVDNFMRLSGDTNPIHASGTSKNPIVHGALLNSIVSSVIGTRLPGPGTVVVQQTLNFPNKCLVGETVNVTVKLVDDRKIIKVEFRCETKNETVLMNRCPYKDVRKMKEGGETADLILIWGQSYLLSILDTLHVTKDKRNCRPQNKSPEFALNQLAESSLRPLRRMFILCYHGNPGLRAVAAENVRELVVDLVRCNLRYRAGTLCSMT</sequence>
<gene>
    <name evidence="2" type="ORF">NQ317_014715</name>
</gene>
<dbReference type="CDD" id="cd03449">
    <property type="entry name" value="R_hydratase"/>
    <property type="match status" value="1"/>
</dbReference>
<comment type="caution">
    <text evidence="2">The sequence shown here is derived from an EMBL/GenBank/DDBJ whole genome shotgun (WGS) entry which is preliminary data.</text>
</comment>
<evidence type="ECO:0000313" key="2">
    <source>
        <dbReference type="EMBL" id="KAJ8983140.1"/>
    </source>
</evidence>
<organism evidence="2 3">
    <name type="scientific">Molorchus minor</name>
    <dbReference type="NCBI Taxonomy" id="1323400"/>
    <lineage>
        <taxon>Eukaryota</taxon>
        <taxon>Metazoa</taxon>
        <taxon>Ecdysozoa</taxon>
        <taxon>Arthropoda</taxon>
        <taxon>Hexapoda</taxon>
        <taxon>Insecta</taxon>
        <taxon>Pterygota</taxon>
        <taxon>Neoptera</taxon>
        <taxon>Endopterygota</taxon>
        <taxon>Coleoptera</taxon>
        <taxon>Polyphaga</taxon>
        <taxon>Cucujiformia</taxon>
        <taxon>Chrysomeloidea</taxon>
        <taxon>Cerambycidae</taxon>
        <taxon>Lamiinae</taxon>
        <taxon>Monochamini</taxon>
        <taxon>Molorchus</taxon>
    </lineage>
</organism>
<dbReference type="Gene3D" id="3.10.129.10">
    <property type="entry name" value="Hotdog Thioesterase"/>
    <property type="match status" value="1"/>
</dbReference>
<feature type="domain" description="MaoC-like" evidence="1">
    <location>
        <begin position="29"/>
        <end position="118"/>
    </location>
</feature>
<dbReference type="InterPro" id="IPR029069">
    <property type="entry name" value="HotDog_dom_sf"/>
</dbReference>